<dbReference type="Gene3D" id="1.10.8.430">
    <property type="entry name" value="Helical domain of apoptotic protease-activating factors"/>
    <property type="match status" value="1"/>
</dbReference>
<dbReference type="InterPro" id="IPR042197">
    <property type="entry name" value="Apaf_helical"/>
</dbReference>
<dbReference type="InterPro" id="IPR027417">
    <property type="entry name" value="P-loop_NTPase"/>
</dbReference>
<proteinExistence type="inferred from homology"/>
<dbReference type="SUPFAM" id="SSF52540">
    <property type="entry name" value="P-loop containing nucleoside triphosphate hydrolases"/>
    <property type="match status" value="1"/>
</dbReference>
<evidence type="ECO:0000313" key="14">
    <source>
        <dbReference type="EMBL" id="EYU22052.1"/>
    </source>
</evidence>
<evidence type="ECO:0000259" key="13">
    <source>
        <dbReference type="Pfam" id="PF23598"/>
    </source>
</evidence>
<dbReference type="Gene3D" id="3.80.10.10">
    <property type="entry name" value="Ribonuclease Inhibitor"/>
    <property type="match status" value="1"/>
</dbReference>
<evidence type="ECO:0000256" key="4">
    <source>
        <dbReference type="ARBA" id="ARBA00022490"/>
    </source>
</evidence>
<evidence type="ECO:0000256" key="9">
    <source>
        <dbReference type="ARBA" id="ARBA00022821"/>
    </source>
</evidence>
<comment type="similarity">
    <text evidence="3">Belongs to the disease resistance NB-LRR family.</text>
</comment>
<evidence type="ECO:0000313" key="15">
    <source>
        <dbReference type="Proteomes" id="UP000030748"/>
    </source>
</evidence>
<dbReference type="PhylomeDB" id="A0A022Q0H9"/>
<dbReference type="eggNOG" id="KOG4658">
    <property type="taxonomic scope" value="Eukaryota"/>
</dbReference>
<evidence type="ECO:0000259" key="12">
    <source>
        <dbReference type="Pfam" id="PF23559"/>
    </source>
</evidence>
<feature type="domain" description="NB-ARC" evidence="11">
    <location>
        <begin position="154"/>
        <end position="327"/>
    </location>
</feature>
<keyword evidence="8" id="KW-0547">Nucleotide-binding</keyword>
<sequence>MAHAAVYSLKWAMMELADMSAFQKYYSDDVDIVWPDADLDSFLEATKLLPSYNLVDDAASERRVKDAAQQLQDLIESHVSDLLLRLSDHQSESYSFDDYTGFTFSFSQQLSQLKQELSSFLTALNSTEQQQLNKSSSDYSSLGKQQDLVGLDEQIKVLKEWIQQPESSLRVKTVAGMTGIGKTTLVKHVYSDPNVVDGFQTRLFVHVGPRYNKLEEIMLLVLNQLGVVFPTSDELLHKNKDYLRNQLWEALSGQKYLIVLDDLWTNTKVWHSIEFRGFPRNEKGSRIIITSQIQTIDHFWFLSKRITPLPLLNDDDSWKLLHHTAFSSGYKCSSELVKIGKKIARNCQGLPAAIIQVGENLRGKLVQEWKTLSENEDPLIITRNDDTPLSKALYFSYMMLPQYLKVFFLYMGVFPKEYVISRSMLIKLWVSEGFFNLLSEDLPGDYLDKLICQNIVLIQKKASVSNETTKNCSLHFTFRSLCVNEAKSEKIFHVVKKYIDCMPEKMRSQHRLCIHNNVVLAFREVHEWMESVPNIRSLLCFGPKQQYPIVLPLCFRLLKILDALGVRFYEFPHQVFSLIQLRYLSITFDGELPNSISKLSNLEVLIFGRHHNIKSSKNGPAYLPIGIWKLRKLRQLYCKGFDLPAPPSSDGSHPVLENLVTLSGVSVHSCTMKVLSRIPMLKRVAVQIESAHDSLETFSFFSQFTSLYQKFESFKCIVVNPNLGPHIVHCIPNFPVNIKKITLSGCGFPWKKIEVLSALQNLKVLKLRWYAFCGPIWKISGAQFPSLKFLLLEDLDIEQLEFEDRGMRSMQKVIFRHCYKLKSLPENLKFISLVEVDDCNLSFMNKMRRWRSMLGFEAKISSSITPR</sequence>
<comment type="function">
    <text evidence="1">Confers resistance to late blight (Phytophthora infestans) races carrying the avirulence gene Avr1. Resistance proteins guard the plant against pathogens that contain an appropriate avirulence protein via an indirect interaction with this avirulence protein. That triggers a defense system including the hypersensitive response, which restricts the pathogen growth.</text>
</comment>
<dbReference type="InterPro" id="IPR002182">
    <property type="entry name" value="NB-ARC"/>
</dbReference>
<accession>A0A022Q0H9</accession>
<dbReference type="Pfam" id="PF00931">
    <property type="entry name" value="NB-ARC"/>
    <property type="match status" value="1"/>
</dbReference>
<dbReference type="PRINTS" id="PR00364">
    <property type="entry name" value="DISEASERSIST"/>
</dbReference>
<dbReference type="GO" id="GO:0009626">
    <property type="term" value="P:plant-type hypersensitive response"/>
    <property type="evidence" value="ECO:0007669"/>
    <property type="project" value="UniProtKB-KW"/>
</dbReference>
<dbReference type="Pfam" id="PF23598">
    <property type="entry name" value="LRR_14"/>
    <property type="match status" value="1"/>
</dbReference>
<evidence type="ECO:0000256" key="10">
    <source>
        <dbReference type="ARBA" id="ARBA00022840"/>
    </source>
</evidence>
<evidence type="ECO:0000256" key="8">
    <source>
        <dbReference type="ARBA" id="ARBA00022741"/>
    </source>
</evidence>
<dbReference type="InterPro" id="IPR044974">
    <property type="entry name" value="Disease_R_plants"/>
</dbReference>
<reference evidence="14 15" key="1">
    <citation type="journal article" date="2013" name="Proc. Natl. Acad. Sci. U.S.A.">
        <title>Fine-scale variation in meiotic recombination in Mimulus inferred from population shotgun sequencing.</title>
        <authorList>
            <person name="Hellsten U."/>
            <person name="Wright K.M."/>
            <person name="Jenkins J."/>
            <person name="Shu S."/>
            <person name="Yuan Y."/>
            <person name="Wessler S.R."/>
            <person name="Schmutz J."/>
            <person name="Willis J.H."/>
            <person name="Rokhsar D.S."/>
        </authorList>
    </citation>
    <scope>NUCLEOTIDE SEQUENCE [LARGE SCALE GENOMIC DNA]</scope>
    <source>
        <strain evidence="15">cv. DUN x IM62</strain>
    </source>
</reference>
<evidence type="ECO:0000256" key="3">
    <source>
        <dbReference type="ARBA" id="ARBA00008894"/>
    </source>
</evidence>
<keyword evidence="4" id="KW-0963">Cytoplasm</keyword>
<organism evidence="14 15">
    <name type="scientific">Erythranthe guttata</name>
    <name type="common">Yellow monkey flower</name>
    <name type="synonym">Mimulus guttatus</name>
    <dbReference type="NCBI Taxonomy" id="4155"/>
    <lineage>
        <taxon>Eukaryota</taxon>
        <taxon>Viridiplantae</taxon>
        <taxon>Streptophyta</taxon>
        <taxon>Embryophyta</taxon>
        <taxon>Tracheophyta</taxon>
        <taxon>Spermatophyta</taxon>
        <taxon>Magnoliopsida</taxon>
        <taxon>eudicotyledons</taxon>
        <taxon>Gunneridae</taxon>
        <taxon>Pentapetalae</taxon>
        <taxon>asterids</taxon>
        <taxon>lamiids</taxon>
        <taxon>Lamiales</taxon>
        <taxon>Phrymaceae</taxon>
        <taxon>Erythranthe</taxon>
    </lineage>
</organism>
<dbReference type="Gene3D" id="3.40.50.300">
    <property type="entry name" value="P-loop containing nucleotide triphosphate hydrolases"/>
    <property type="match status" value="1"/>
</dbReference>
<dbReference type="Proteomes" id="UP000030748">
    <property type="component" value="Unassembled WGS sequence"/>
</dbReference>
<dbReference type="PANTHER" id="PTHR23155:SF1152">
    <property type="entry name" value="AAA+ ATPASE DOMAIN-CONTAINING PROTEIN"/>
    <property type="match status" value="1"/>
</dbReference>
<dbReference type="PANTHER" id="PTHR23155">
    <property type="entry name" value="DISEASE RESISTANCE PROTEIN RP"/>
    <property type="match status" value="1"/>
</dbReference>
<keyword evidence="7" id="KW-0677">Repeat</keyword>
<keyword evidence="15" id="KW-1185">Reference proteome</keyword>
<evidence type="ECO:0000256" key="6">
    <source>
        <dbReference type="ARBA" id="ARBA00022667"/>
    </source>
</evidence>
<evidence type="ECO:0000256" key="5">
    <source>
        <dbReference type="ARBA" id="ARBA00022614"/>
    </source>
</evidence>
<comment type="subcellular location">
    <subcellularLocation>
        <location evidence="2">Cytoplasm</location>
    </subcellularLocation>
</comment>
<keyword evidence="5" id="KW-0433">Leucine-rich repeat</keyword>
<dbReference type="InterPro" id="IPR036388">
    <property type="entry name" value="WH-like_DNA-bd_sf"/>
</dbReference>
<dbReference type="SUPFAM" id="SSF52058">
    <property type="entry name" value="L domain-like"/>
    <property type="match status" value="1"/>
</dbReference>
<gene>
    <name evidence="14" type="ORF">MIMGU_mgv1a023195mg</name>
</gene>
<dbReference type="Pfam" id="PF23559">
    <property type="entry name" value="WHD_DRP"/>
    <property type="match status" value="1"/>
</dbReference>
<keyword evidence="9" id="KW-0611">Plant defense</keyword>
<dbReference type="GO" id="GO:0005737">
    <property type="term" value="C:cytoplasm"/>
    <property type="evidence" value="ECO:0007669"/>
    <property type="project" value="UniProtKB-SubCell"/>
</dbReference>
<evidence type="ECO:0000256" key="7">
    <source>
        <dbReference type="ARBA" id="ARBA00022737"/>
    </source>
</evidence>
<dbReference type="InterPro" id="IPR055414">
    <property type="entry name" value="LRR_R13L4/SHOC2-like"/>
</dbReference>
<name>A0A022Q0H9_ERYGU</name>
<evidence type="ECO:0000256" key="2">
    <source>
        <dbReference type="ARBA" id="ARBA00004496"/>
    </source>
</evidence>
<feature type="domain" description="Disease resistance protein winged helix" evidence="12">
    <location>
        <begin position="413"/>
        <end position="479"/>
    </location>
</feature>
<keyword evidence="6" id="KW-0381">Hypersensitive response</keyword>
<dbReference type="EMBL" id="KI632217">
    <property type="protein sequence ID" value="EYU22052.1"/>
    <property type="molecule type" value="Genomic_DNA"/>
</dbReference>
<dbReference type="Gene3D" id="1.10.10.10">
    <property type="entry name" value="Winged helix-like DNA-binding domain superfamily/Winged helix DNA-binding domain"/>
    <property type="match status" value="1"/>
</dbReference>
<feature type="domain" description="Disease resistance R13L4/SHOC-2-like LRR" evidence="13">
    <location>
        <begin position="535"/>
        <end position="717"/>
    </location>
</feature>
<dbReference type="GO" id="GO:0043531">
    <property type="term" value="F:ADP binding"/>
    <property type="evidence" value="ECO:0007669"/>
    <property type="project" value="InterPro"/>
</dbReference>
<evidence type="ECO:0000256" key="1">
    <source>
        <dbReference type="ARBA" id="ARBA00002074"/>
    </source>
</evidence>
<dbReference type="InterPro" id="IPR032675">
    <property type="entry name" value="LRR_dom_sf"/>
</dbReference>
<dbReference type="AlphaFoldDB" id="A0A022Q0H9"/>
<protein>
    <submittedName>
        <fullName evidence="14">Uncharacterized protein</fullName>
    </submittedName>
</protein>
<keyword evidence="10" id="KW-0067">ATP-binding</keyword>
<evidence type="ECO:0000259" key="11">
    <source>
        <dbReference type="Pfam" id="PF00931"/>
    </source>
</evidence>
<dbReference type="InterPro" id="IPR058922">
    <property type="entry name" value="WHD_DRP"/>
</dbReference>